<evidence type="ECO:0000256" key="4">
    <source>
        <dbReference type="ARBA" id="ARBA00022801"/>
    </source>
</evidence>
<keyword evidence="3" id="KW-0227">DNA damage</keyword>
<comment type="similarity">
    <text evidence="1 8">Belongs to the SOS response-associated peptidase family.</text>
</comment>
<keyword evidence="10" id="KW-1185">Reference proteome</keyword>
<dbReference type="EC" id="3.4.-.-" evidence="8"/>
<protein>
    <recommendedName>
        <fullName evidence="8">Abasic site processing protein</fullName>
        <ecNumber evidence="8">3.4.-.-</ecNumber>
    </recommendedName>
</protein>
<dbReference type="Proteomes" id="UP000245379">
    <property type="component" value="Unassembled WGS sequence"/>
</dbReference>
<dbReference type="InterPro" id="IPR036590">
    <property type="entry name" value="SRAP-like"/>
</dbReference>
<keyword evidence="7" id="KW-0456">Lyase</keyword>
<dbReference type="OrthoDB" id="9782620at2"/>
<keyword evidence="4 8" id="KW-0378">Hydrolase</keyword>
<accession>A0A317EGH0</accession>
<name>A0A317EGH0_9SPHI</name>
<evidence type="ECO:0000256" key="3">
    <source>
        <dbReference type="ARBA" id="ARBA00022763"/>
    </source>
</evidence>
<dbReference type="GO" id="GO:0003697">
    <property type="term" value="F:single-stranded DNA binding"/>
    <property type="evidence" value="ECO:0007669"/>
    <property type="project" value="InterPro"/>
</dbReference>
<evidence type="ECO:0000256" key="5">
    <source>
        <dbReference type="ARBA" id="ARBA00023124"/>
    </source>
</evidence>
<evidence type="ECO:0000313" key="9">
    <source>
        <dbReference type="EMBL" id="PWS25921.1"/>
    </source>
</evidence>
<evidence type="ECO:0000256" key="7">
    <source>
        <dbReference type="ARBA" id="ARBA00023239"/>
    </source>
</evidence>
<sequence length="173" mass="20046">MCARYTLTAEQKEILRSYPFQFTGEYQPDGNIAITDDGFVITSDEPEIVQSMSFGIVPYWAKSTDLKYDTWNIRCEEVLEKPTFAPLLKNHKTCLIIADGFYEFEKLTDGTKQPWRFTVTGRKTFLMAGLWSEWVNSETKETFRSFGIMTTEANKMVGKIHEKKGCQLFYLEV</sequence>
<evidence type="ECO:0000313" key="10">
    <source>
        <dbReference type="Proteomes" id="UP000245379"/>
    </source>
</evidence>
<dbReference type="GO" id="GO:0106300">
    <property type="term" value="P:protein-DNA covalent cross-linking repair"/>
    <property type="evidence" value="ECO:0007669"/>
    <property type="project" value="InterPro"/>
</dbReference>
<dbReference type="Gene3D" id="3.90.1680.10">
    <property type="entry name" value="SOS response associated peptidase-like"/>
    <property type="match status" value="1"/>
</dbReference>
<dbReference type="GO" id="GO:0008233">
    <property type="term" value="F:peptidase activity"/>
    <property type="evidence" value="ECO:0007669"/>
    <property type="project" value="UniProtKB-KW"/>
</dbReference>
<evidence type="ECO:0000256" key="1">
    <source>
        <dbReference type="ARBA" id="ARBA00008136"/>
    </source>
</evidence>
<proteinExistence type="inferred from homology"/>
<dbReference type="SUPFAM" id="SSF143081">
    <property type="entry name" value="BB1717-like"/>
    <property type="match status" value="1"/>
</dbReference>
<comment type="caution">
    <text evidence="9">The sequence shown here is derived from an EMBL/GenBank/DDBJ whole genome shotgun (WGS) entry which is preliminary data.</text>
</comment>
<dbReference type="AlphaFoldDB" id="A0A317EGH0"/>
<keyword evidence="5" id="KW-0190">Covalent protein-DNA linkage</keyword>
<dbReference type="GO" id="GO:0016829">
    <property type="term" value="F:lyase activity"/>
    <property type="evidence" value="ECO:0007669"/>
    <property type="project" value="UniProtKB-KW"/>
</dbReference>
<keyword evidence="6" id="KW-0238">DNA-binding</keyword>
<dbReference type="EMBL" id="QGNZ01000006">
    <property type="protein sequence ID" value="PWS25921.1"/>
    <property type="molecule type" value="Genomic_DNA"/>
</dbReference>
<organism evidence="9 10">
    <name type="scientific">Pedobacter yonginense</name>
    <dbReference type="NCBI Taxonomy" id="651869"/>
    <lineage>
        <taxon>Bacteria</taxon>
        <taxon>Pseudomonadati</taxon>
        <taxon>Bacteroidota</taxon>
        <taxon>Sphingobacteriia</taxon>
        <taxon>Sphingobacteriales</taxon>
        <taxon>Sphingobacteriaceae</taxon>
        <taxon>Pedobacter</taxon>
    </lineage>
</organism>
<keyword evidence="2 8" id="KW-0645">Protease</keyword>
<dbReference type="GO" id="GO:0006508">
    <property type="term" value="P:proteolysis"/>
    <property type="evidence" value="ECO:0007669"/>
    <property type="project" value="UniProtKB-KW"/>
</dbReference>
<evidence type="ECO:0000256" key="2">
    <source>
        <dbReference type="ARBA" id="ARBA00022670"/>
    </source>
</evidence>
<dbReference type="Pfam" id="PF02586">
    <property type="entry name" value="SRAP"/>
    <property type="match status" value="1"/>
</dbReference>
<dbReference type="PANTHER" id="PTHR13604:SF0">
    <property type="entry name" value="ABASIC SITE PROCESSING PROTEIN HMCES"/>
    <property type="match status" value="1"/>
</dbReference>
<gene>
    <name evidence="9" type="ORF">DHW03_18995</name>
</gene>
<dbReference type="PANTHER" id="PTHR13604">
    <property type="entry name" value="DC12-RELATED"/>
    <property type="match status" value="1"/>
</dbReference>
<evidence type="ECO:0000256" key="6">
    <source>
        <dbReference type="ARBA" id="ARBA00023125"/>
    </source>
</evidence>
<reference evidence="9 10" key="1">
    <citation type="submission" date="2018-05" db="EMBL/GenBank/DDBJ databases">
        <title>Pedobacter paludis sp. nov., isolated from wetland soil.</title>
        <authorList>
            <person name="Zhang Y."/>
            <person name="Wang G."/>
        </authorList>
    </citation>
    <scope>NUCLEOTIDE SEQUENCE [LARGE SCALE GENOMIC DNA]</scope>
    <source>
        <strain evidence="9 10">KCTC22721</strain>
    </source>
</reference>
<dbReference type="RefSeq" id="WP_109927442.1">
    <property type="nucleotide sequence ID" value="NZ_QGNZ01000006.1"/>
</dbReference>
<evidence type="ECO:0000256" key="8">
    <source>
        <dbReference type="RuleBase" id="RU364100"/>
    </source>
</evidence>
<dbReference type="InterPro" id="IPR003738">
    <property type="entry name" value="SRAP"/>
</dbReference>